<gene>
    <name evidence="2" type="ORF">A2G96_09840</name>
</gene>
<evidence type="ECO:0008006" key="4">
    <source>
        <dbReference type="Google" id="ProtNLM"/>
    </source>
</evidence>
<keyword evidence="1" id="KW-0472">Membrane</keyword>
<feature type="transmembrane region" description="Helical" evidence="1">
    <location>
        <begin position="191"/>
        <end position="210"/>
    </location>
</feature>
<dbReference type="AlphaFoldDB" id="A0A142JIV7"/>
<reference evidence="2 3" key="1">
    <citation type="submission" date="2016-03" db="EMBL/GenBank/DDBJ databases">
        <title>Complete genome sequence of a novel chlorpyrifos degrading bacterium, Cupriavidus nantongensis sp. X1.</title>
        <authorList>
            <person name="Fang L."/>
        </authorList>
    </citation>
    <scope>NUCLEOTIDE SEQUENCE [LARGE SCALE GENOMIC DNA]</scope>
    <source>
        <strain evidence="2 3">X1</strain>
    </source>
</reference>
<proteinExistence type="predicted"/>
<keyword evidence="1" id="KW-1133">Transmembrane helix</keyword>
<keyword evidence="3" id="KW-1185">Reference proteome</keyword>
<evidence type="ECO:0000313" key="3">
    <source>
        <dbReference type="Proteomes" id="UP000075238"/>
    </source>
</evidence>
<keyword evidence="1" id="KW-0812">Transmembrane</keyword>
<protein>
    <recommendedName>
        <fullName evidence="4">Peptidase</fullName>
    </recommendedName>
</protein>
<organism evidence="2 3">
    <name type="scientific">Cupriavidus nantongensis</name>
    <dbReference type="NCBI Taxonomy" id="1796606"/>
    <lineage>
        <taxon>Bacteria</taxon>
        <taxon>Pseudomonadati</taxon>
        <taxon>Pseudomonadota</taxon>
        <taxon>Betaproteobacteria</taxon>
        <taxon>Burkholderiales</taxon>
        <taxon>Burkholderiaceae</taxon>
        <taxon>Cupriavidus</taxon>
    </lineage>
</organism>
<dbReference type="Proteomes" id="UP000075238">
    <property type="component" value="Chromosome 1"/>
</dbReference>
<evidence type="ECO:0000313" key="2">
    <source>
        <dbReference type="EMBL" id="AMR78019.1"/>
    </source>
</evidence>
<name>A0A142JIV7_9BURK</name>
<dbReference type="KEGG" id="cnan:A2G96_09840"/>
<sequence length="450" mass="49817">MVARGFFIGRFTATARASRFGKRGQVFNDIERFMRIVGQQISRDRRRYEARVESVFDLVLTVLPATAADSAWLRDVKHSALQGKLEWKLKLASYLQGIAGKAERQEAVALVQHAVDECPEKGVPFAHIAMPMLWALMISVATMSNVVLTWGASPFWILLPLVVVVAGATARNMPWLNRAMFFRLGRLERTVSIGVYGTFLGVMAVYFIPWTTSLVMPALSQGRFQQERIRLNDDPQGFATLRAFARDNFAVEVVLGDVLSGGWAETELSIPSGGSPASMSLASGYCEMNMNPARVQREFGPSQKIDAPLWTRGVMMHEFGHCLDTRRDLPGFNGRPPATFALAPIDANGVVDARTYIAAGRKRSTMLWREAFSDIFAVGYWRLSTSSEHAARLTQMLRAKRAENAALDKAHATMCWIDQAAQAALPGSYKDLVSWADQIRSSKSCSTQAA</sequence>
<accession>A0A142JIV7</accession>
<evidence type="ECO:0000256" key="1">
    <source>
        <dbReference type="SAM" id="Phobius"/>
    </source>
</evidence>
<feature type="transmembrane region" description="Helical" evidence="1">
    <location>
        <begin position="154"/>
        <end position="170"/>
    </location>
</feature>
<dbReference type="EMBL" id="CP014844">
    <property type="protein sequence ID" value="AMR78019.1"/>
    <property type="molecule type" value="Genomic_DNA"/>
</dbReference>